<name>A0A834H0W5_RHOSS</name>
<feature type="repeat" description="PPR" evidence="4">
    <location>
        <begin position="386"/>
        <end position="416"/>
    </location>
</feature>
<feature type="repeat" description="PPR" evidence="4">
    <location>
        <begin position="285"/>
        <end position="319"/>
    </location>
</feature>
<comment type="similarity">
    <text evidence="1">Belongs to the PPR family. PCMP-H subfamily.</text>
</comment>
<gene>
    <name evidence="5" type="ORF">RHSIM_Rhsim04G0207600</name>
</gene>
<feature type="repeat" description="PPR" evidence="4">
    <location>
        <begin position="520"/>
        <end position="554"/>
    </location>
</feature>
<dbReference type="EMBL" id="WJXA01000004">
    <property type="protein sequence ID" value="KAF7144843.1"/>
    <property type="molecule type" value="Genomic_DNA"/>
</dbReference>
<evidence type="ECO:0000313" key="5">
    <source>
        <dbReference type="EMBL" id="KAF7144843.1"/>
    </source>
</evidence>
<sequence length="699" mass="76936">MNIALRPRKPFLHFSHQNLKWVSNYTAQTPPFPPPHPANHRTAFLNGQNPHNPLDYELSIVSALKSCSSHLAISHGQQIHSLVLKSGLESNVFIRNSLINMYAKCGCIGEAKSLFDTGSGLDSVSCNIMIGGYVRFGRLGDARELFDVMPKKGCVSYTSMILGLVQNGCWNEAVDVFKDMWVEGVMPNEVTMSSVISACCHLGGIWDCRLLHALMKKIGLEVFVLVSTNLVHMYCVNSCLRDAKTLFDEMPEPNMVSRNVMLNGYSKAGHLDLARDVFERMPTKDVVAWGTIVDGYAQVGRLAEAFTMYRAMLQSGLGPNEVMVVNMISACGQLMAFHEGKQFHSATIKTGFDCFDFIQATIIYFYGACHKICAAQLQFELGSKDHVASWNALVAGLVRNGKIELARQLFNEIPERDVISWSSMISGYSQSEQPNMAVELFHEMVSCDVKPNEITMVSVLSAIATLGILKEGRQAHEYIRNNSIPLNDNLLAAIIDMYAKCGSIKTALHVFHQIKDKTCSVSPWNAIICGLAMHGHAQLSLQMYSDLQKRNIKPSAITFIGVLCACCHSGLVALGEQHFNSMKTLYGVEPNIKHYGCMVDLLGKAGRLAEAEKLIRGMPMKADVVIWGSLLAACRTHGNVEVGEWAAESLAGVEPSHGGSRVLLSNIYADAGRWEDAFLVRRAMKSQQVARSPGYSGVI</sequence>
<dbReference type="OrthoDB" id="601293at2759"/>
<dbReference type="FunFam" id="1.25.40.10:FF:000333">
    <property type="entry name" value="Pentatricopeptide repeat-containing protein"/>
    <property type="match status" value="1"/>
</dbReference>
<dbReference type="GO" id="GO:0003723">
    <property type="term" value="F:RNA binding"/>
    <property type="evidence" value="ECO:0007669"/>
    <property type="project" value="InterPro"/>
</dbReference>
<feature type="repeat" description="PPR" evidence="4">
    <location>
        <begin position="254"/>
        <end position="284"/>
    </location>
</feature>
<dbReference type="Pfam" id="PF01535">
    <property type="entry name" value="PPR"/>
    <property type="match status" value="7"/>
</dbReference>
<feature type="repeat" description="PPR" evidence="4">
    <location>
        <begin position="417"/>
        <end position="451"/>
    </location>
</feature>
<dbReference type="InterPro" id="IPR002885">
    <property type="entry name" value="PPR_rpt"/>
</dbReference>
<dbReference type="Pfam" id="PF20431">
    <property type="entry name" value="E_motif"/>
    <property type="match status" value="1"/>
</dbReference>
<keyword evidence="2" id="KW-0677">Repeat</keyword>
<dbReference type="PROSITE" id="PS51375">
    <property type="entry name" value="PPR"/>
    <property type="match status" value="6"/>
</dbReference>
<dbReference type="AlphaFoldDB" id="A0A834H0W5"/>
<evidence type="ECO:0000313" key="6">
    <source>
        <dbReference type="Proteomes" id="UP000626092"/>
    </source>
</evidence>
<feature type="repeat" description="PPR" evidence="4">
    <location>
        <begin position="122"/>
        <end position="156"/>
    </location>
</feature>
<dbReference type="Pfam" id="PF13041">
    <property type="entry name" value="PPR_2"/>
    <property type="match status" value="3"/>
</dbReference>
<dbReference type="PANTHER" id="PTHR47926">
    <property type="entry name" value="PENTATRICOPEPTIDE REPEAT-CONTAINING PROTEIN"/>
    <property type="match status" value="1"/>
</dbReference>
<evidence type="ECO:0000256" key="3">
    <source>
        <dbReference type="ARBA" id="ARBA00061659"/>
    </source>
</evidence>
<dbReference type="FunFam" id="1.25.40.10:FF:000212">
    <property type="entry name" value="Pentatricopeptide repeat-containing protein At2g03380, mitochondrial"/>
    <property type="match status" value="1"/>
</dbReference>
<evidence type="ECO:0000256" key="1">
    <source>
        <dbReference type="ARBA" id="ARBA00006643"/>
    </source>
</evidence>
<evidence type="ECO:0000256" key="4">
    <source>
        <dbReference type="PROSITE-ProRule" id="PRU00708"/>
    </source>
</evidence>
<dbReference type="InterPro" id="IPR046848">
    <property type="entry name" value="E_motif"/>
</dbReference>
<dbReference type="Proteomes" id="UP000626092">
    <property type="component" value="Unassembled WGS sequence"/>
</dbReference>
<dbReference type="InterPro" id="IPR011990">
    <property type="entry name" value="TPR-like_helical_dom_sf"/>
</dbReference>
<keyword evidence="6" id="KW-1185">Reference proteome</keyword>
<protein>
    <recommendedName>
        <fullName evidence="7">Pentatricopeptide repeat-containing protein</fullName>
    </recommendedName>
</protein>
<accession>A0A834H0W5</accession>
<evidence type="ECO:0000256" key="2">
    <source>
        <dbReference type="ARBA" id="ARBA00022737"/>
    </source>
</evidence>
<reference evidence="5" key="1">
    <citation type="submission" date="2019-11" db="EMBL/GenBank/DDBJ databases">
        <authorList>
            <person name="Liu Y."/>
            <person name="Hou J."/>
            <person name="Li T.-Q."/>
            <person name="Guan C.-H."/>
            <person name="Wu X."/>
            <person name="Wu H.-Z."/>
            <person name="Ling F."/>
            <person name="Zhang R."/>
            <person name="Shi X.-G."/>
            <person name="Ren J.-P."/>
            <person name="Chen E.-F."/>
            <person name="Sun J.-M."/>
        </authorList>
    </citation>
    <scope>NUCLEOTIDE SEQUENCE</scope>
    <source>
        <strain evidence="5">Adult_tree_wgs_1</strain>
        <tissue evidence="5">Leaves</tissue>
    </source>
</reference>
<dbReference type="Gene3D" id="1.25.40.10">
    <property type="entry name" value="Tetratricopeptide repeat domain"/>
    <property type="match status" value="4"/>
</dbReference>
<organism evidence="5 6">
    <name type="scientific">Rhododendron simsii</name>
    <name type="common">Sims's rhododendron</name>
    <dbReference type="NCBI Taxonomy" id="118357"/>
    <lineage>
        <taxon>Eukaryota</taxon>
        <taxon>Viridiplantae</taxon>
        <taxon>Streptophyta</taxon>
        <taxon>Embryophyta</taxon>
        <taxon>Tracheophyta</taxon>
        <taxon>Spermatophyta</taxon>
        <taxon>Magnoliopsida</taxon>
        <taxon>eudicotyledons</taxon>
        <taxon>Gunneridae</taxon>
        <taxon>Pentapetalae</taxon>
        <taxon>asterids</taxon>
        <taxon>Ericales</taxon>
        <taxon>Ericaceae</taxon>
        <taxon>Ericoideae</taxon>
        <taxon>Rhodoreae</taxon>
        <taxon>Rhododendron</taxon>
    </lineage>
</organism>
<dbReference type="GO" id="GO:0009451">
    <property type="term" value="P:RNA modification"/>
    <property type="evidence" value="ECO:0007669"/>
    <property type="project" value="InterPro"/>
</dbReference>
<dbReference type="PANTHER" id="PTHR47926:SF407">
    <property type="entry name" value="(WILD MALAYSIAN BANANA) HYPOTHETICAL PROTEIN"/>
    <property type="match status" value="1"/>
</dbReference>
<comment type="similarity">
    <text evidence="3">Belongs to the PPR family. PCMP-E subfamily.</text>
</comment>
<evidence type="ECO:0008006" key="7">
    <source>
        <dbReference type="Google" id="ProtNLM"/>
    </source>
</evidence>
<dbReference type="InterPro" id="IPR046960">
    <property type="entry name" value="PPR_At4g14850-like_plant"/>
</dbReference>
<comment type="caution">
    <text evidence="5">The sequence shown here is derived from an EMBL/GenBank/DDBJ whole genome shotgun (WGS) entry which is preliminary data.</text>
</comment>
<dbReference type="FunFam" id="1.25.40.10:FF:000442">
    <property type="entry name" value="Pentatricopeptide repeat-containing protein At3g49710"/>
    <property type="match status" value="1"/>
</dbReference>
<proteinExistence type="inferred from homology"/>
<dbReference type="NCBIfam" id="TIGR00756">
    <property type="entry name" value="PPR"/>
    <property type="match status" value="7"/>
</dbReference>